<evidence type="ECO:0000256" key="1">
    <source>
        <dbReference type="SAM" id="Phobius"/>
    </source>
</evidence>
<keyword evidence="1" id="KW-0812">Transmembrane</keyword>
<organism evidence="2 3">
    <name type="scientific">Candidatus Aquitaenariimonas noxiae</name>
    <dbReference type="NCBI Taxonomy" id="1974741"/>
    <lineage>
        <taxon>Bacteria</taxon>
        <taxon>Pseudomonadati</taxon>
        <taxon>Candidatus Omnitrophota</taxon>
        <taxon>Candidatus Aquitaenariimonas</taxon>
    </lineage>
</organism>
<dbReference type="AlphaFoldDB" id="A0A2J0KTC5"/>
<keyword evidence="1" id="KW-1133">Transmembrane helix</keyword>
<dbReference type="Proteomes" id="UP000230052">
    <property type="component" value="Unassembled WGS sequence"/>
</dbReference>
<accession>A0A2J0KTC5</accession>
<name>A0A2J0KTC5_9BACT</name>
<gene>
    <name evidence="2" type="ORF">COS99_03785</name>
</gene>
<sequence>MIARIISLLYLAYIGIIDYYVIFVFLSGWRLALSSKLLLWYLSIAALGILVGVIGLGKAKKWAKVLILCIASLNLAYTLYGFVSGVIIEAIEYYQYDCTFGDGTLLTLIHLVIFAAFNLYFFRLAWKCKNIN</sequence>
<feature type="transmembrane region" description="Helical" evidence="1">
    <location>
        <begin position="108"/>
        <end position="126"/>
    </location>
</feature>
<feature type="transmembrane region" description="Helical" evidence="1">
    <location>
        <begin position="65"/>
        <end position="88"/>
    </location>
</feature>
<protein>
    <submittedName>
        <fullName evidence="2">Uncharacterized protein</fullName>
    </submittedName>
</protein>
<keyword evidence="1" id="KW-0472">Membrane</keyword>
<proteinExistence type="predicted"/>
<comment type="caution">
    <text evidence="2">The sequence shown here is derived from an EMBL/GenBank/DDBJ whole genome shotgun (WGS) entry which is preliminary data.</text>
</comment>
<reference evidence="2 3" key="1">
    <citation type="submission" date="2017-09" db="EMBL/GenBank/DDBJ databases">
        <title>Depth-based differentiation of microbial function through sediment-hosted aquifers and enrichment of novel symbionts in the deep terrestrial subsurface.</title>
        <authorList>
            <person name="Probst A.J."/>
            <person name="Ladd B."/>
            <person name="Jarett J.K."/>
            <person name="Geller-Mcgrath D.E."/>
            <person name="Sieber C.M."/>
            <person name="Emerson J.B."/>
            <person name="Anantharaman K."/>
            <person name="Thomas B.C."/>
            <person name="Malmstrom R."/>
            <person name="Stieglmeier M."/>
            <person name="Klingl A."/>
            <person name="Woyke T."/>
            <person name="Ryan C.M."/>
            <person name="Banfield J.F."/>
        </authorList>
    </citation>
    <scope>NUCLEOTIDE SEQUENCE [LARGE SCALE GENOMIC DNA]</scope>
    <source>
        <strain evidence="2">CG07_land_8_20_14_0_80_42_15</strain>
    </source>
</reference>
<feature type="transmembrane region" description="Helical" evidence="1">
    <location>
        <begin position="7"/>
        <end position="26"/>
    </location>
</feature>
<evidence type="ECO:0000313" key="2">
    <source>
        <dbReference type="EMBL" id="PIU41751.1"/>
    </source>
</evidence>
<evidence type="ECO:0000313" key="3">
    <source>
        <dbReference type="Proteomes" id="UP000230052"/>
    </source>
</evidence>
<feature type="transmembrane region" description="Helical" evidence="1">
    <location>
        <begin position="38"/>
        <end position="56"/>
    </location>
</feature>
<dbReference type="EMBL" id="PEWV01000036">
    <property type="protein sequence ID" value="PIU41751.1"/>
    <property type="molecule type" value="Genomic_DNA"/>
</dbReference>